<dbReference type="Gene3D" id="3.30.559.30">
    <property type="entry name" value="Nonribosomal peptide synthetase, condensation domain"/>
    <property type="match status" value="1"/>
</dbReference>
<comment type="caution">
    <text evidence="1">The sequence shown here is derived from an EMBL/GenBank/DDBJ whole genome shotgun (WGS) entry which is preliminary data.</text>
</comment>
<keyword evidence="2" id="KW-1185">Reference proteome</keyword>
<reference evidence="2" key="1">
    <citation type="journal article" date="2019" name="Int. J. Syst. Evol. Microbiol.">
        <title>The Global Catalogue of Microorganisms (GCM) 10K type strain sequencing project: providing services to taxonomists for standard genome sequencing and annotation.</title>
        <authorList>
            <consortium name="The Broad Institute Genomics Platform"/>
            <consortium name="The Broad Institute Genome Sequencing Center for Infectious Disease"/>
            <person name="Wu L."/>
            <person name="Ma J."/>
        </authorList>
    </citation>
    <scope>NUCLEOTIDE SEQUENCE [LARGE SCALE GENOMIC DNA]</scope>
    <source>
        <strain evidence="2">JCM 17705</strain>
    </source>
</reference>
<organism evidence="1 2">
    <name type="scientific">Mucilaginibacter gynuensis</name>
    <dbReference type="NCBI Taxonomy" id="1302236"/>
    <lineage>
        <taxon>Bacteria</taxon>
        <taxon>Pseudomonadati</taxon>
        <taxon>Bacteroidota</taxon>
        <taxon>Sphingobacteriia</taxon>
        <taxon>Sphingobacteriales</taxon>
        <taxon>Sphingobacteriaceae</taxon>
        <taxon>Mucilaginibacter</taxon>
    </lineage>
</organism>
<gene>
    <name evidence="1" type="ORF">GCM10023149_16120</name>
</gene>
<evidence type="ECO:0000313" key="2">
    <source>
        <dbReference type="Proteomes" id="UP001500582"/>
    </source>
</evidence>
<accession>A0ABP8G5X8</accession>
<name>A0ABP8G5X8_9SPHI</name>
<dbReference type="Proteomes" id="UP001500582">
    <property type="component" value="Unassembled WGS sequence"/>
</dbReference>
<dbReference type="SUPFAM" id="SSF52777">
    <property type="entry name" value="CoA-dependent acyltransferases"/>
    <property type="match status" value="1"/>
</dbReference>
<dbReference type="EMBL" id="BAABFT010000003">
    <property type="protein sequence ID" value="GAA4318161.1"/>
    <property type="molecule type" value="Genomic_DNA"/>
</dbReference>
<dbReference type="PANTHER" id="PTHR28037:SF1">
    <property type="entry name" value="ALCOHOL O-ACETYLTRANSFERASE 1-RELATED"/>
    <property type="match status" value="1"/>
</dbReference>
<dbReference type="PANTHER" id="PTHR28037">
    <property type="entry name" value="ALCOHOL O-ACETYLTRANSFERASE 1-RELATED"/>
    <property type="match status" value="1"/>
</dbReference>
<dbReference type="InterPro" id="IPR052058">
    <property type="entry name" value="Alcohol_O-acetyltransferase"/>
</dbReference>
<sequence>MSSIRKKQPSVKVSKIRFNAEITSKLISRSKTEGTTVTGILYAAIAFAMKGTDDRFINGKIGTRVPVSVRNELKSGKNVVLNVITKTMMLDIFSDSNIWDLARQVSIELGALNTVGQISGYVSYFRKEMLRHAKFSEIVTKMKATIGTDLMLSNLGNLTDQSYGDFKILELWGPLVISGTGTEQTIGAVTIGGELTLTQVSSAPIPALLEETMELLLANL</sequence>
<protein>
    <submittedName>
        <fullName evidence="1">Uncharacterized protein</fullName>
    </submittedName>
</protein>
<proteinExistence type="predicted"/>
<evidence type="ECO:0000313" key="1">
    <source>
        <dbReference type="EMBL" id="GAA4318161.1"/>
    </source>
</evidence>